<dbReference type="EMBL" id="BAABIC010000003">
    <property type="protein sequence ID" value="GAA4680223.1"/>
    <property type="molecule type" value="Genomic_DNA"/>
</dbReference>
<name>A0ABP8W691_9PSEU</name>
<sequence>MAISSFLVFPAGGPKADLVPLSGERVVLSVRALRWCSLVSSWDEVGVPAAAATLATVDQYAE</sequence>
<comment type="caution">
    <text evidence="1">The sequence shown here is derived from an EMBL/GenBank/DDBJ whole genome shotgun (WGS) entry which is preliminary data.</text>
</comment>
<evidence type="ECO:0000313" key="1">
    <source>
        <dbReference type="EMBL" id="GAA4680223.1"/>
    </source>
</evidence>
<reference evidence="2" key="1">
    <citation type="journal article" date="2019" name="Int. J. Syst. Evol. Microbiol.">
        <title>The Global Catalogue of Microorganisms (GCM) 10K type strain sequencing project: providing services to taxonomists for standard genome sequencing and annotation.</title>
        <authorList>
            <consortium name="The Broad Institute Genomics Platform"/>
            <consortium name="The Broad Institute Genome Sequencing Center for Infectious Disease"/>
            <person name="Wu L."/>
            <person name="Ma J."/>
        </authorList>
    </citation>
    <scope>NUCLEOTIDE SEQUENCE [LARGE SCALE GENOMIC DNA]</scope>
    <source>
        <strain evidence="2">JCM 18055</strain>
    </source>
</reference>
<gene>
    <name evidence="1" type="ORF">GCM10023215_11980</name>
</gene>
<protein>
    <submittedName>
        <fullName evidence="1">Uncharacterized protein</fullName>
    </submittedName>
</protein>
<keyword evidence="2" id="KW-1185">Reference proteome</keyword>
<dbReference type="Proteomes" id="UP001500325">
    <property type="component" value="Unassembled WGS sequence"/>
</dbReference>
<organism evidence="1 2">
    <name type="scientific">Pseudonocardia yuanmonensis</name>
    <dbReference type="NCBI Taxonomy" id="1095914"/>
    <lineage>
        <taxon>Bacteria</taxon>
        <taxon>Bacillati</taxon>
        <taxon>Actinomycetota</taxon>
        <taxon>Actinomycetes</taxon>
        <taxon>Pseudonocardiales</taxon>
        <taxon>Pseudonocardiaceae</taxon>
        <taxon>Pseudonocardia</taxon>
    </lineage>
</organism>
<evidence type="ECO:0000313" key="2">
    <source>
        <dbReference type="Proteomes" id="UP001500325"/>
    </source>
</evidence>
<accession>A0ABP8W691</accession>
<proteinExistence type="predicted"/>